<dbReference type="SUPFAM" id="SSF46689">
    <property type="entry name" value="Homeodomain-like"/>
    <property type="match status" value="1"/>
</dbReference>
<dbReference type="InterPro" id="IPR050109">
    <property type="entry name" value="HTH-type_TetR-like_transc_reg"/>
</dbReference>
<keyword evidence="3" id="KW-0804">Transcription</keyword>
<keyword evidence="2 4" id="KW-0238">DNA-binding</keyword>
<dbReference type="PANTHER" id="PTHR30055:SF234">
    <property type="entry name" value="HTH-TYPE TRANSCRIPTIONAL REGULATOR BETI"/>
    <property type="match status" value="1"/>
</dbReference>
<dbReference type="EMBL" id="JAIRBM010000012">
    <property type="protein sequence ID" value="MBZ6077768.1"/>
    <property type="molecule type" value="Genomic_DNA"/>
</dbReference>
<name>A0ABS7VS78_9HYPH</name>
<dbReference type="Proteomes" id="UP000704176">
    <property type="component" value="Unassembled WGS sequence"/>
</dbReference>
<reference evidence="6 7" key="1">
    <citation type="submission" date="2021-09" db="EMBL/GenBank/DDBJ databases">
        <title>The complete genome sequence of a new microorganism.</title>
        <authorList>
            <person name="Zi Z."/>
        </authorList>
    </citation>
    <scope>NUCLEOTIDE SEQUENCE [LARGE SCALE GENOMIC DNA]</scope>
    <source>
        <strain evidence="6 7">WGZ8</strain>
    </source>
</reference>
<proteinExistence type="predicted"/>
<evidence type="ECO:0000259" key="5">
    <source>
        <dbReference type="PROSITE" id="PS50977"/>
    </source>
</evidence>
<feature type="domain" description="HTH tetR-type" evidence="5">
    <location>
        <begin position="9"/>
        <end position="69"/>
    </location>
</feature>
<gene>
    <name evidence="6" type="ORF">K9B37_15930</name>
</gene>
<evidence type="ECO:0000313" key="7">
    <source>
        <dbReference type="Proteomes" id="UP000704176"/>
    </source>
</evidence>
<evidence type="ECO:0000256" key="2">
    <source>
        <dbReference type="ARBA" id="ARBA00023125"/>
    </source>
</evidence>
<dbReference type="PRINTS" id="PR00455">
    <property type="entry name" value="HTHTETR"/>
</dbReference>
<dbReference type="PROSITE" id="PS50977">
    <property type="entry name" value="HTH_TETR_2"/>
    <property type="match status" value="1"/>
</dbReference>
<evidence type="ECO:0000313" key="6">
    <source>
        <dbReference type="EMBL" id="MBZ6077768.1"/>
    </source>
</evidence>
<dbReference type="Gene3D" id="1.10.357.10">
    <property type="entry name" value="Tetracycline Repressor, domain 2"/>
    <property type="match status" value="1"/>
</dbReference>
<dbReference type="RefSeq" id="WP_224314470.1">
    <property type="nucleotide sequence ID" value="NZ_JAIRBM010000012.1"/>
</dbReference>
<comment type="caution">
    <text evidence="6">The sequence shown here is derived from an EMBL/GenBank/DDBJ whole genome shotgun (WGS) entry which is preliminary data.</text>
</comment>
<protein>
    <submittedName>
        <fullName evidence="6">TetR/AcrR family transcriptional regulator</fullName>
    </submittedName>
</protein>
<dbReference type="InterPro" id="IPR009057">
    <property type="entry name" value="Homeodomain-like_sf"/>
</dbReference>
<dbReference type="InterPro" id="IPR036271">
    <property type="entry name" value="Tet_transcr_reg_TetR-rel_C_sf"/>
</dbReference>
<keyword evidence="7" id="KW-1185">Reference proteome</keyword>
<dbReference type="SUPFAM" id="SSF48498">
    <property type="entry name" value="Tetracyclin repressor-like, C-terminal domain"/>
    <property type="match status" value="1"/>
</dbReference>
<evidence type="ECO:0000256" key="1">
    <source>
        <dbReference type="ARBA" id="ARBA00023015"/>
    </source>
</evidence>
<sequence length="192" mass="20799">MFACIRGRKSSREKILDAAAELVGEIGAGRLTLDAVAERAGLSKGGLLYNFPSKESLLQAMIQRLVDEVTSEKEALRAQLTPSRNLEAKLCTAALIKMCGGGEMKEIATGMLAASSENPRLLEPVRNVVRETLEKLKSNSDDVDASLLAWLAAEGLRSMEMHDISPFSDSDRERVVTAINRLLDRGIAEQGA</sequence>
<feature type="DNA-binding region" description="H-T-H motif" evidence="4">
    <location>
        <begin position="32"/>
        <end position="51"/>
    </location>
</feature>
<evidence type="ECO:0000256" key="3">
    <source>
        <dbReference type="ARBA" id="ARBA00023163"/>
    </source>
</evidence>
<dbReference type="Pfam" id="PF00440">
    <property type="entry name" value="TetR_N"/>
    <property type="match status" value="1"/>
</dbReference>
<accession>A0ABS7VS78</accession>
<dbReference type="Pfam" id="PF17937">
    <property type="entry name" value="TetR_C_28"/>
    <property type="match status" value="1"/>
</dbReference>
<dbReference type="InterPro" id="IPR041479">
    <property type="entry name" value="TetR_CgmR_C"/>
</dbReference>
<evidence type="ECO:0000256" key="4">
    <source>
        <dbReference type="PROSITE-ProRule" id="PRU00335"/>
    </source>
</evidence>
<keyword evidence="1" id="KW-0805">Transcription regulation</keyword>
<dbReference type="PANTHER" id="PTHR30055">
    <property type="entry name" value="HTH-TYPE TRANSCRIPTIONAL REGULATOR RUTR"/>
    <property type="match status" value="1"/>
</dbReference>
<organism evidence="6 7">
    <name type="scientific">Microvirga puerhi</name>
    <dbReference type="NCBI Taxonomy" id="2876078"/>
    <lineage>
        <taxon>Bacteria</taxon>
        <taxon>Pseudomonadati</taxon>
        <taxon>Pseudomonadota</taxon>
        <taxon>Alphaproteobacteria</taxon>
        <taxon>Hyphomicrobiales</taxon>
        <taxon>Methylobacteriaceae</taxon>
        <taxon>Microvirga</taxon>
    </lineage>
</organism>
<dbReference type="InterPro" id="IPR001647">
    <property type="entry name" value="HTH_TetR"/>
</dbReference>